<name>A0AAD9ZTZ8_9ROSI</name>
<organism evidence="2 3">
    <name type="scientific">Dipteronia sinensis</name>
    <dbReference type="NCBI Taxonomy" id="43782"/>
    <lineage>
        <taxon>Eukaryota</taxon>
        <taxon>Viridiplantae</taxon>
        <taxon>Streptophyta</taxon>
        <taxon>Embryophyta</taxon>
        <taxon>Tracheophyta</taxon>
        <taxon>Spermatophyta</taxon>
        <taxon>Magnoliopsida</taxon>
        <taxon>eudicotyledons</taxon>
        <taxon>Gunneridae</taxon>
        <taxon>Pentapetalae</taxon>
        <taxon>rosids</taxon>
        <taxon>malvids</taxon>
        <taxon>Sapindales</taxon>
        <taxon>Sapindaceae</taxon>
        <taxon>Hippocastanoideae</taxon>
        <taxon>Acereae</taxon>
        <taxon>Dipteronia</taxon>
    </lineage>
</organism>
<dbReference type="Proteomes" id="UP001281410">
    <property type="component" value="Unassembled WGS sequence"/>
</dbReference>
<reference evidence="2" key="1">
    <citation type="journal article" date="2023" name="Plant J.">
        <title>Genome sequences and population genomics provide insights into the demographic history, inbreeding, and mutation load of two 'living fossil' tree species of Dipteronia.</title>
        <authorList>
            <person name="Feng Y."/>
            <person name="Comes H.P."/>
            <person name="Chen J."/>
            <person name="Zhu S."/>
            <person name="Lu R."/>
            <person name="Zhang X."/>
            <person name="Li P."/>
            <person name="Qiu J."/>
            <person name="Olsen K.M."/>
            <person name="Qiu Y."/>
        </authorList>
    </citation>
    <scope>NUCLEOTIDE SEQUENCE</scope>
    <source>
        <strain evidence="2">NBL</strain>
    </source>
</reference>
<evidence type="ECO:0000313" key="2">
    <source>
        <dbReference type="EMBL" id="KAK3193016.1"/>
    </source>
</evidence>
<keyword evidence="3" id="KW-1185">Reference proteome</keyword>
<protein>
    <recommendedName>
        <fullName evidence="1">Reverse transcriptase zinc-binding domain-containing protein</fullName>
    </recommendedName>
</protein>
<dbReference type="EMBL" id="JANJYJ010000008">
    <property type="protein sequence ID" value="KAK3193016.1"/>
    <property type="molecule type" value="Genomic_DNA"/>
</dbReference>
<dbReference type="AlphaFoldDB" id="A0AAD9ZTZ8"/>
<proteinExistence type="predicted"/>
<evidence type="ECO:0000313" key="3">
    <source>
        <dbReference type="Proteomes" id="UP001281410"/>
    </source>
</evidence>
<dbReference type="InterPro" id="IPR026960">
    <property type="entry name" value="RVT-Znf"/>
</dbReference>
<comment type="caution">
    <text evidence="2">The sequence shown here is derived from an EMBL/GenBank/DDBJ whole genome shotgun (WGS) entry which is preliminary data.</text>
</comment>
<dbReference type="Pfam" id="PF13966">
    <property type="entry name" value="zf-RVT"/>
    <property type="match status" value="1"/>
</dbReference>
<dbReference type="GO" id="GO:0004523">
    <property type="term" value="F:RNA-DNA hybrid ribonuclease activity"/>
    <property type="evidence" value="ECO:0007669"/>
    <property type="project" value="InterPro"/>
</dbReference>
<dbReference type="GO" id="GO:0003676">
    <property type="term" value="F:nucleic acid binding"/>
    <property type="evidence" value="ECO:0007669"/>
    <property type="project" value="InterPro"/>
</dbReference>
<sequence>MEGWHYDTKGIYEVKSGYRIAMQEKIIEVYSDPSKSQRWWARMWGLNIPHKVKIFIWRICNNALPSLVNMCFKKVVKVTCCPRCRQAEESAGHAIWWDDKGWVVTALSKPVPRNFSPEAGEMVALREGLLLAQKLQMKISYVELDACNKVSKISNGLADLGETEFVVDDVKALLNAAWGSKMSLYFQKWEQSGP</sequence>
<feature type="domain" description="Reverse transcriptase zinc-binding" evidence="1">
    <location>
        <begin position="12"/>
        <end position="94"/>
    </location>
</feature>
<evidence type="ECO:0000259" key="1">
    <source>
        <dbReference type="Pfam" id="PF13966"/>
    </source>
</evidence>
<gene>
    <name evidence="2" type="ORF">Dsin_024326</name>
</gene>
<accession>A0AAD9ZTZ8</accession>